<dbReference type="InterPro" id="IPR004358">
    <property type="entry name" value="Sig_transdc_His_kin-like_C"/>
</dbReference>
<comment type="catalytic activity">
    <reaction evidence="1">
        <text>ATP + protein L-histidine = ADP + protein N-phospho-L-histidine.</text>
        <dbReference type="EC" id="2.7.13.3"/>
    </reaction>
</comment>
<name>A0A425XWS4_9BACT</name>
<keyword evidence="3 5" id="KW-0597">Phosphoprotein</keyword>
<dbReference type="Gene3D" id="3.30.565.10">
    <property type="entry name" value="Histidine kinase-like ATPase, C-terminal domain"/>
    <property type="match status" value="1"/>
</dbReference>
<dbReference type="SUPFAM" id="SSF47384">
    <property type="entry name" value="Homodimeric domain of signal transducing histidine kinase"/>
    <property type="match status" value="1"/>
</dbReference>
<evidence type="ECO:0000256" key="2">
    <source>
        <dbReference type="ARBA" id="ARBA00012438"/>
    </source>
</evidence>
<dbReference type="Gene3D" id="1.10.287.130">
    <property type="match status" value="1"/>
</dbReference>
<evidence type="ECO:0000259" key="6">
    <source>
        <dbReference type="PROSITE" id="PS50109"/>
    </source>
</evidence>
<dbReference type="NCBIfam" id="TIGR00229">
    <property type="entry name" value="sensory_box"/>
    <property type="match status" value="3"/>
</dbReference>
<accession>A0A425XWS4</accession>
<dbReference type="PRINTS" id="PR00344">
    <property type="entry name" value="BCTRLSENSOR"/>
</dbReference>
<dbReference type="PROSITE" id="PS50109">
    <property type="entry name" value="HIS_KIN"/>
    <property type="match status" value="1"/>
</dbReference>
<proteinExistence type="predicted"/>
<dbReference type="InterPro" id="IPR000700">
    <property type="entry name" value="PAS-assoc_C"/>
</dbReference>
<dbReference type="Pfam" id="PF00072">
    <property type="entry name" value="Response_reg"/>
    <property type="match status" value="1"/>
</dbReference>
<feature type="domain" description="Histidine kinase" evidence="6">
    <location>
        <begin position="575"/>
        <end position="799"/>
    </location>
</feature>
<dbReference type="RefSeq" id="WP_125032043.1">
    <property type="nucleotide sequence ID" value="NZ_JAPXVP010000023.1"/>
</dbReference>
<dbReference type="CDD" id="cd00130">
    <property type="entry name" value="PAS"/>
    <property type="match status" value="2"/>
</dbReference>
<dbReference type="SMART" id="SM00448">
    <property type="entry name" value="REC"/>
    <property type="match status" value="1"/>
</dbReference>
<dbReference type="PROSITE" id="PS50113">
    <property type="entry name" value="PAC"/>
    <property type="match status" value="2"/>
</dbReference>
<dbReference type="PROSITE" id="PS50110">
    <property type="entry name" value="RESPONSE_REGULATORY"/>
    <property type="match status" value="1"/>
</dbReference>
<feature type="domain" description="PAC" evidence="9">
    <location>
        <begin position="258"/>
        <end position="311"/>
    </location>
</feature>
<dbReference type="CDD" id="cd16922">
    <property type="entry name" value="HATPase_EvgS-ArcB-TorS-like"/>
    <property type="match status" value="1"/>
</dbReference>
<evidence type="ECO:0000256" key="1">
    <source>
        <dbReference type="ARBA" id="ARBA00000085"/>
    </source>
</evidence>
<organism evidence="10 11">
    <name type="scientific">Ancylomarina euxinus</name>
    <dbReference type="NCBI Taxonomy" id="2283627"/>
    <lineage>
        <taxon>Bacteria</taxon>
        <taxon>Pseudomonadati</taxon>
        <taxon>Bacteroidota</taxon>
        <taxon>Bacteroidia</taxon>
        <taxon>Marinilabiliales</taxon>
        <taxon>Marinifilaceae</taxon>
        <taxon>Ancylomarina</taxon>
    </lineage>
</organism>
<dbReference type="InterPro" id="IPR005467">
    <property type="entry name" value="His_kinase_dom"/>
</dbReference>
<keyword evidence="4" id="KW-0902">Two-component regulatory system</keyword>
<dbReference type="EMBL" id="QQWG01000026">
    <property type="protein sequence ID" value="RRG19090.1"/>
    <property type="molecule type" value="Genomic_DNA"/>
</dbReference>
<evidence type="ECO:0000313" key="11">
    <source>
        <dbReference type="Proteomes" id="UP000285794"/>
    </source>
</evidence>
<dbReference type="AlphaFoldDB" id="A0A425XWS4"/>
<feature type="domain" description="PAS" evidence="8">
    <location>
        <begin position="182"/>
        <end position="254"/>
    </location>
</feature>
<dbReference type="SMART" id="SM00388">
    <property type="entry name" value="HisKA"/>
    <property type="match status" value="1"/>
</dbReference>
<dbReference type="InterPro" id="IPR013655">
    <property type="entry name" value="PAS_fold_3"/>
</dbReference>
<feature type="domain" description="PAS" evidence="8">
    <location>
        <begin position="432"/>
        <end position="500"/>
    </location>
</feature>
<dbReference type="SMART" id="SM00091">
    <property type="entry name" value="PAS"/>
    <property type="match status" value="3"/>
</dbReference>
<evidence type="ECO:0000256" key="4">
    <source>
        <dbReference type="ARBA" id="ARBA00023012"/>
    </source>
</evidence>
<dbReference type="PANTHER" id="PTHR45339">
    <property type="entry name" value="HYBRID SIGNAL TRANSDUCTION HISTIDINE KINASE J"/>
    <property type="match status" value="1"/>
</dbReference>
<dbReference type="Pfam" id="PF00512">
    <property type="entry name" value="HisKA"/>
    <property type="match status" value="1"/>
</dbReference>
<evidence type="ECO:0000259" key="7">
    <source>
        <dbReference type="PROSITE" id="PS50110"/>
    </source>
</evidence>
<dbReference type="SUPFAM" id="SSF55785">
    <property type="entry name" value="PYP-like sensor domain (PAS domain)"/>
    <property type="match status" value="3"/>
</dbReference>
<dbReference type="InterPro" id="IPR001610">
    <property type="entry name" value="PAC"/>
</dbReference>
<dbReference type="InterPro" id="IPR036097">
    <property type="entry name" value="HisK_dim/P_sf"/>
</dbReference>
<dbReference type="InterPro" id="IPR003594">
    <property type="entry name" value="HATPase_dom"/>
</dbReference>
<feature type="domain" description="PAC" evidence="9">
    <location>
        <begin position="505"/>
        <end position="557"/>
    </location>
</feature>
<dbReference type="PANTHER" id="PTHR45339:SF1">
    <property type="entry name" value="HYBRID SIGNAL TRANSDUCTION HISTIDINE KINASE J"/>
    <property type="match status" value="1"/>
</dbReference>
<sequence length="941" mass="107437">MDSIRLELIEKAIRFISGEAEANQVKQNVNSYVQFAGDLLDVDCVFVDIYSEDNLNAVERIACYYQGVFLSNINYNLVKTPDAGLVVNKPDLDSSDIECLFIHDNRLKFLETESYISMPLKRANGDSLGFIGVIYKSPKVDAKTVGLVLQIIATKASQIIEASILEFKLIKRDLEGDEIKRSEERLSFAFEGARDGIWDWNAQTNEVFYSTQWKCMLGYEDNEIGNSYDEWDNRIHPDDKDQVYCDLNALLDKHKTFYRSEHRVLCKDRTYKWILARGKVTSWSKDGKALRVLGTHTDISERKIATIALKEREEALRILADNTFDGMLVNDREGKYLYANCRVVEITGYSIDELRQLNFRELSFYKQYTQQQEICAAKSVHVFETQIQNKEGNDIPIEIIISKIVWMGNQAEIVSIRDISDWKKIESELIESKELFSGLFRNSTMGLYQTTPEGEILLVNPAITKMLGYNSLEELQKRDLSRSSYVHNSKREEFKKLLEEKGEVTGFESAWLTKNGDTIYVNEGARAVKNLEGEIIRYEGAVLDITEKKKVELELIRAKEKAEESDHLKSAFLATMSHELRTPLNAIIGFSDLYKENISVEEMITFAKMINTSGHRLLEMFEDMFSLTLMECGEITIKNECFEIAPFLSDIWDLIKKEQLRFGKQDLNLIFSLHPSVTNLKILTDKNKLKQILIHILKNALRYTNQGHVKFDCFQDIQDGSPILRFEVKDTGIGIKAEDQKVIFDPFRQLNDSYSRKIEGTGIGLSVSQRLSKLLGGAITVDSAINMGSTFSFALPYEDQKSSSRLREPIILDMNWEEKTILIAEDDYSNFDLIQKILRPTSAKLIHAVNGLEAVKLFEIHKDIDLVLMDIRMPVMDGIEAIKAIKLMNPDFPVITLTANTTVEERENALAVGSNGYITKPINVGALYRIINSYLEEKVGV</sequence>
<comment type="caution">
    <text evidence="10">The sequence shown here is derived from an EMBL/GenBank/DDBJ whole genome shotgun (WGS) entry which is preliminary data.</text>
</comment>
<reference evidence="10 11" key="1">
    <citation type="submission" date="2018-07" db="EMBL/GenBank/DDBJ databases">
        <title>Draft genome sequence of Ancylomarina sp. M1P.</title>
        <authorList>
            <person name="Yadav S."/>
            <person name="Villanueva L."/>
            <person name="Damste J.S.S."/>
        </authorList>
    </citation>
    <scope>NUCLEOTIDE SEQUENCE [LARGE SCALE GENOMIC DNA]</scope>
    <source>
        <strain evidence="10 11">M1P</strain>
    </source>
</reference>
<dbReference type="InterPro" id="IPR035965">
    <property type="entry name" value="PAS-like_dom_sf"/>
</dbReference>
<dbReference type="Pfam" id="PF02518">
    <property type="entry name" value="HATPase_c"/>
    <property type="match status" value="1"/>
</dbReference>
<dbReference type="SUPFAM" id="SSF55874">
    <property type="entry name" value="ATPase domain of HSP90 chaperone/DNA topoisomerase II/histidine kinase"/>
    <property type="match status" value="1"/>
</dbReference>
<gene>
    <name evidence="10" type="ORF">DWB61_16685</name>
</gene>
<evidence type="ECO:0000256" key="5">
    <source>
        <dbReference type="PROSITE-ProRule" id="PRU00169"/>
    </source>
</evidence>
<dbReference type="InterPro" id="IPR003661">
    <property type="entry name" value="HisK_dim/P_dom"/>
</dbReference>
<dbReference type="InterPro" id="IPR036890">
    <property type="entry name" value="HATPase_C_sf"/>
</dbReference>
<dbReference type="Pfam" id="PF08447">
    <property type="entry name" value="PAS_3"/>
    <property type="match status" value="1"/>
</dbReference>
<dbReference type="Pfam" id="PF13426">
    <property type="entry name" value="PAS_9"/>
    <property type="match status" value="2"/>
</dbReference>
<dbReference type="GO" id="GO:0000155">
    <property type="term" value="F:phosphorelay sensor kinase activity"/>
    <property type="evidence" value="ECO:0007669"/>
    <property type="project" value="InterPro"/>
</dbReference>
<dbReference type="Proteomes" id="UP000285794">
    <property type="component" value="Unassembled WGS sequence"/>
</dbReference>
<evidence type="ECO:0000256" key="3">
    <source>
        <dbReference type="ARBA" id="ARBA00022553"/>
    </source>
</evidence>
<dbReference type="InterPro" id="IPR011006">
    <property type="entry name" value="CheY-like_superfamily"/>
</dbReference>
<dbReference type="InterPro" id="IPR001789">
    <property type="entry name" value="Sig_transdc_resp-reg_receiver"/>
</dbReference>
<feature type="modified residue" description="4-aspartylphosphate" evidence="5">
    <location>
        <position position="870"/>
    </location>
</feature>
<evidence type="ECO:0000259" key="8">
    <source>
        <dbReference type="PROSITE" id="PS50112"/>
    </source>
</evidence>
<dbReference type="PROSITE" id="PS50112">
    <property type="entry name" value="PAS"/>
    <property type="match status" value="3"/>
</dbReference>
<dbReference type="CDD" id="cd17546">
    <property type="entry name" value="REC_hyHK_CKI1_RcsC-like"/>
    <property type="match status" value="1"/>
</dbReference>
<protein>
    <recommendedName>
        <fullName evidence="2">histidine kinase</fullName>
        <ecNumber evidence="2">2.7.13.3</ecNumber>
    </recommendedName>
</protein>
<dbReference type="OrthoDB" id="9796457at2"/>
<dbReference type="SMART" id="SM00387">
    <property type="entry name" value="HATPase_c"/>
    <property type="match status" value="1"/>
</dbReference>
<evidence type="ECO:0000313" key="10">
    <source>
        <dbReference type="EMBL" id="RRG19090.1"/>
    </source>
</evidence>
<dbReference type="SUPFAM" id="SSF52172">
    <property type="entry name" value="CheY-like"/>
    <property type="match status" value="1"/>
</dbReference>
<feature type="domain" description="PAS" evidence="8">
    <location>
        <begin position="312"/>
        <end position="354"/>
    </location>
</feature>
<evidence type="ECO:0000259" key="9">
    <source>
        <dbReference type="PROSITE" id="PS50113"/>
    </source>
</evidence>
<dbReference type="EC" id="2.7.13.3" evidence="2"/>
<dbReference type="InterPro" id="IPR000014">
    <property type="entry name" value="PAS"/>
</dbReference>
<dbReference type="Gene3D" id="3.30.450.20">
    <property type="entry name" value="PAS domain"/>
    <property type="match status" value="3"/>
</dbReference>
<dbReference type="SMART" id="SM00086">
    <property type="entry name" value="PAC"/>
    <property type="match status" value="3"/>
</dbReference>
<feature type="domain" description="Response regulatory" evidence="7">
    <location>
        <begin position="820"/>
        <end position="935"/>
    </location>
</feature>
<keyword evidence="11" id="KW-1185">Reference proteome</keyword>
<dbReference type="CDD" id="cd00082">
    <property type="entry name" value="HisKA"/>
    <property type="match status" value="1"/>
</dbReference>
<dbReference type="Gene3D" id="3.40.50.2300">
    <property type="match status" value="1"/>
</dbReference>